<keyword evidence="1" id="KW-0001">2Fe-2S</keyword>
<evidence type="ECO:0000259" key="5">
    <source>
        <dbReference type="PROSITE" id="PS51296"/>
    </source>
</evidence>
<dbReference type="InterPro" id="IPR017941">
    <property type="entry name" value="Rieske_2Fe-2S"/>
</dbReference>
<dbReference type="GO" id="GO:0051537">
    <property type="term" value="F:2 iron, 2 sulfur cluster binding"/>
    <property type="evidence" value="ECO:0007669"/>
    <property type="project" value="UniProtKB-KW"/>
</dbReference>
<dbReference type="Gene3D" id="3.50.50.60">
    <property type="entry name" value="FAD/NAD(P)-binding domain"/>
    <property type="match status" value="1"/>
</dbReference>
<proteinExistence type="predicted"/>
<dbReference type="InterPro" id="IPR006076">
    <property type="entry name" value="FAD-dep_OxRdtase"/>
</dbReference>
<dbReference type="Pfam" id="PF01266">
    <property type="entry name" value="DAO"/>
    <property type="match status" value="1"/>
</dbReference>
<evidence type="ECO:0000256" key="3">
    <source>
        <dbReference type="ARBA" id="ARBA00023004"/>
    </source>
</evidence>
<evidence type="ECO:0000256" key="1">
    <source>
        <dbReference type="ARBA" id="ARBA00022714"/>
    </source>
</evidence>
<evidence type="ECO:0000256" key="4">
    <source>
        <dbReference type="ARBA" id="ARBA00023014"/>
    </source>
</evidence>
<dbReference type="SUPFAM" id="SSF50022">
    <property type="entry name" value="ISP domain"/>
    <property type="match status" value="1"/>
</dbReference>
<dbReference type="InterPro" id="IPR036188">
    <property type="entry name" value="FAD/NAD-bd_sf"/>
</dbReference>
<sequence length="542" mass="60204">MATVAPSRTVNVSVDPEHYMKTSGALDPVWIKTMPYSKFPTFPKLEKDIETDTLIIGSGISGVSIAYELVRQGANVTMIEARNILGGETGRTSGHLASDLDDGYTQIGKKHGKEGAKIAAESHTWAAKRVGEFMKGTKEHDDDMKEILSEMDAAKEAGLKVEYLEGFALKGWDGKHDQRDAVKFHDQATFHPTKYVVGILEWLKKQPNFQAFTSTRAVTINEKGVTVPLVDVHLGSKGVKVETTGGQTIMASQVVEATCIPLQRLSIVAEMEYNRTYCIAIRIPKGVVEDCLFYDSKEEYKYVRMTECDEKDDYMVIGGCDHPVGQENAWDERYDELESWVRERFTQAGSVDFKWSGQIMEPLDYMAFIGRNSGAQKVYVVTGDSGNGLTHGVIAGRVISNMILGHPDPWEKLYDPRRRDSTLAKVLPDIAQHAVQINSQYRRFLKSDIQDVEDLGLEKGGVLNSGTSKPIAVYKDANGKVHKLSALCPHLKGVVCWNDSEKSWDCPIHGSRFSKDGKQIIGPANVDMHPADQSELKTPLMR</sequence>
<organism evidence="6 7">
    <name type="scientific">Lithohypha guttulata</name>
    <dbReference type="NCBI Taxonomy" id="1690604"/>
    <lineage>
        <taxon>Eukaryota</taxon>
        <taxon>Fungi</taxon>
        <taxon>Dikarya</taxon>
        <taxon>Ascomycota</taxon>
        <taxon>Pezizomycotina</taxon>
        <taxon>Eurotiomycetes</taxon>
        <taxon>Chaetothyriomycetidae</taxon>
        <taxon>Chaetothyriales</taxon>
        <taxon>Trichomeriaceae</taxon>
        <taxon>Lithohypha</taxon>
    </lineage>
</organism>
<accession>A0AAN7YA86</accession>
<evidence type="ECO:0000313" key="6">
    <source>
        <dbReference type="EMBL" id="KAK5091107.1"/>
    </source>
</evidence>
<reference evidence="6 7" key="1">
    <citation type="submission" date="2023-08" db="EMBL/GenBank/DDBJ databases">
        <title>Black Yeasts Isolated from many extreme environments.</title>
        <authorList>
            <person name="Coleine C."/>
            <person name="Stajich J.E."/>
            <person name="Selbmann L."/>
        </authorList>
    </citation>
    <scope>NUCLEOTIDE SEQUENCE [LARGE SCALE GENOMIC DNA]</scope>
    <source>
        <strain evidence="6 7">CCFEE 5910</strain>
    </source>
</reference>
<dbReference type="EMBL" id="JAVRRJ010000001">
    <property type="protein sequence ID" value="KAK5091107.1"/>
    <property type="molecule type" value="Genomic_DNA"/>
</dbReference>
<dbReference type="SUPFAM" id="SSF51905">
    <property type="entry name" value="FAD/NAD(P)-binding domain"/>
    <property type="match status" value="1"/>
</dbReference>
<gene>
    <name evidence="6" type="ORF">LTR05_001287</name>
</gene>
<feature type="domain" description="Rieske" evidence="5">
    <location>
        <begin position="449"/>
        <end position="525"/>
    </location>
</feature>
<dbReference type="PANTHER" id="PTHR13847">
    <property type="entry name" value="SARCOSINE DEHYDROGENASE-RELATED"/>
    <property type="match status" value="1"/>
</dbReference>
<dbReference type="PROSITE" id="PS51296">
    <property type="entry name" value="RIESKE"/>
    <property type="match status" value="1"/>
</dbReference>
<dbReference type="Proteomes" id="UP001309876">
    <property type="component" value="Unassembled WGS sequence"/>
</dbReference>
<dbReference type="Pfam" id="PF00355">
    <property type="entry name" value="Rieske"/>
    <property type="match status" value="1"/>
</dbReference>
<dbReference type="FunFam" id="2.102.10.10:FF:000014">
    <property type="entry name" value="Oxidoreductase, FAD dependent"/>
    <property type="match status" value="1"/>
</dbReference>
<dbReference type="GO" id="GO:0046872">
    <property type="term" value="F:metal ion binding"/>
    <property type="evidence" value="ECO:0007669"/>
    <property type="project" value="UniProtKB-KW"/>
</dbReference>
<dbReference type="Gene3D" id="3.30.9.10">
    <property type="entry name" value="D-Amino Acid Oxidase, subunit A, domain 2"/>
    <property type="match status" value="1"/>
</dbReference>
<name>A0AAN7YA86_9EURO</name>
<protein>
    <recommendedName>
        <fullName evidence="5">Rieske domain-containing protein</fullName>
    </recommendedName>
</protein>
<keyword evidence="3" id="KW-0408">Iron</keyword>
<keyword evidence="2" id="KW-0479">Metal-binding</keyword>
<dbReference type="Gene3D" id="2.102.10.10">
    <property type="entry name" value="Rieske [2Fe-2S] iron-sulphur domain"/>
    <property type="match status" value="1"/>
</dbReference>
<dbReference type="GO" id="GO:0005737">
    <property type="term" value="C:cytoplasm"/>
    <property type="evidence" value="ECO:0007669"/>
    <property type="project" value="TreeGrafter"/>
</dbReference>
<comment type="caution">
    <text evidence="6">The sequence shown here is derived from an EMBL/GenBank/DDBJ whole genome shotgun (WGS) entry which is preliminary data.</text>
</comment>
<keyword evidence="4" id="KW-0411">Iron-sulfur</keyword>
<dbReference type="InterPro" id="IPR038010">
    <property type="entry name" value="YhfW_C"/>
</dbReference>
<evidence type="ECO:0000313" key="7">
    <source>
        <dbReference type="Proteomes" id="UP001309876"/>
    </source>
</evidence>
<dbReference type="InterPro" id="IPR036922">
    <property type="entry name" value="Rieske_2Fe-2S_sf"/>
</dbReference>
<keyword evidence="7" id="KW-1185">Reference proteome</keyword>
<evidence type="ECO:0000256" key="2">
    <source>
        <dbReference type="ARBA" id="ARBA00022723"/>
    </source>
</evidence>
<dbReference type="CDD" id="cd03477">
    <property type="entry name" value="Rieske_YhfW_C"/>
    <property type="match status" value="1"/>
</dbReference>
<dbReference type="PANTHER" id="PTHR13847:SF281">
    <property type="entry name" value="FAD DEPENDENT OXIDOREDUCTASE DOMAIN-CONTAINING PROTEIN"/>
    <property type="match status" value="1"/>
</dbReference>
<dbReference type="AlphaFoldDB" id="A0AAN7YA86"/>